<dbReference type="Proteomes" id="UP001598130">
    <property type="component" value="Unassembled WGS sequence"/>
</dbReference>
<protein>
    <recommendedName>
        <fullName evidence="3">Glycosyl transferase family 1 domain-containing protein</fullName>
    </recommendedName>
</protein>
<proteinExistence type="predicted"/>
<accession>A0ABW6CLX3</accession>
<name>A0ABW6CLX3_9CAUL</name>
<comment type="caution">
    <text evidence="1">The sequence shown here is derived from an EMBL/GenBank/DDBJ whole genome shotgun (WGS) entry which is preliminary data.</text>
</comment>
<evidence type="ECO:0008006" key="3">
    <source>
        <dbReference type="Google" id="ProtNLM"/>
    </source>
</evidence>
<keyword evidence="2" id="KW-1185">Reference proteome</keyword>
<organism evidence="1 2">
    <name type="scientific">Phenylobacterium ferrooxidans</name>
    <dbReference type="NCBI Taxonomy" id="2982689"/>
    <lineage>
        <taxon>Bacteria</taxon>
        <taxon>Pseudomonadati</taxon>
        <taxon>Pseudomonadota</taxon>
        <taxon>Alphaproteobacteria</taxon>
        <taxon>Caulobacterales</taxon>
        <taxon>Caulobacteraceae</taxon>
        <taxon>Phenylobacterium</taxon>
    </lineage>
</organism>
<sequence>MAAGLDRSLLVLGPALDTDFYRAIYPDIADEGRDLVAHYAAAGWREGRDPAPWFSTAGYLERYPDVAQGGANPFYHYLTAGRREGREPVASAHALDYLVARKLVRDGKADLPVTAADRALAATEFDEAYYLFYQPDVAASGQDPLDHFLQRGWKEGRDPSRDFHLADYLELNPDVAAAGVQPFVHYLAQGRSEGRIGRRRLGFRHDAVARLRPLQERLADCEVWARAVDLSEAADLVTGLAPSRSGRRDLHITFSHDNYAAVVGGVQASVQREAARFVELGRDHLHVYPASPWPIVSTGLDGPPLGVLWNGVEVGAFRPEVLIAGLRTALAGWGDGARSFAIHSMLGHSSREVIDVVRIAGANAGHYWTHDFTSLCAGVHLLRNDIVNCGAPPPGSAACGICVYGPYRQRHIDEHTRLFRHLDLTVVSPSQVVMDTWRGADWMDPVGAQVAPLARLTPVRAKTAPPRDGPFRLAFPGTPSLHKGWPLFVDLAIAFEKDPRYVFLHLGKSKVGGLPVEHHPVSATATEPMAMRDALARLEVDAAMIWSLCLETFSLTAYEAAAAGAAIITGPDSGNIAAFTREGGHGLVLDNEAALTAMFESGEILSLARARRRPPLYDMEFSNLTADLEPAS</sequence>
<dbReference type="EMBL" id="JAOTJD010000014">
    <property type="protein sequence ID" value="MFD3264069.1"/>
    <property type="molecule type" value="Genomic_DNA"/>
</dbReference>
<dbReference type="SUPFAM" id="SSF53756">
    <property type="entry name" value="UDP-Glycosyltransferase/glycogen phosphorylase"/>
    <property type="match status" value="1"/>
</dbReference>
<evidence type="ECO:0000313" key="1">
    <source>
        <dbReference type="EMBL" id="MFD3264069.1"/>
    </source>
</evidence>
<reference evidence="1 2" key="1">
    <citation type="submission" date="2022-09" db="EMBL/GenBank/DDBJ databases">
        <title>New species of Phenylobacterium.</title>
        <authorList>
            <person name="Mieszkin S."/>
        </authorList>
    </citation>
    <scope>NUCLEOTIDE SEQUENCE [LARGE SCALE GENOMIC DNA]</scope>
    <source>
        <strain evidence="1 2">HK31-G</strain>
    </source>
</reference>
<dbReference type="RefSeq" id="WP_377369465.1">
    <property type="nucleotide sequence ID" value="NZ_JAOTJD010000014.1"/>
</dbReference>
<evidence type="ECO:0000313" key="2">
    <source>
        <dbReference type="Proteomes" id="UP001598130"/>
    </source>
</evidence>
<gene>
    <name evidence="1" type="ORF">OCL97_08860</name>
</gene>